<comment type="caution">
    <text evidence="2">The sequence shown here is derived from an EMBL/GenBank/DDBJ whole genome shotgun (WGS) entry which is preliminary data.</text>
</comment>
<dbReference type="STRING" id="504.KKKWG1_0553"/>
<name>F5S4G9_KINKI</name>
<keyword evidence="1" id="KW-1133">Transmembrane helix</keyword>
<dbReference type="AlphaFoldDB" id="F5S4G9"/>
<protein>
    <submittedName>
        <fullName evidence="2">Uncharacterized protein</fullName>
    </submittedName>
</protein>
<accession>F5S4G9</accession>
<keyword evidence="1" id="KW-0472">Membrane</keyword>
<feature type="transmembrane region" description="Helical" evidence="1">
    <location>
        <begin position="36"/>
        <end position="54"/>
    </location>
</feature>
<keyword evidence="3" id="KW-1185">Reference proteome</keyword>
<gene>
    <name evidence="2" type="ORF">HMPREF0476_0102</name>
</gene>
<dbReference type="RefSeq" id="WP_003785141.1">
    <property type="nucleotide sequence ID" value="NZ_FOJK01000009.1"/>
</dbReference>
<dbReference type="NCBIfam" id="NF047648">
    <property type="entry name" value="MIGRI_fam"/>
    <property type="match status" value="1"/>
</dbReference>
<sequence>MNIIFKYFTVLFFLLMIGLIIKNFLSKKQQKTVHELVSLMAKILLLVAFLSLLWRMW</sequence>
<reference evidence="2 3" key="1">
    <citation type="submission" date="2011-04" db="EMBL/GenBank/DDBJ databases">
        <authorList>
            <person name="Muzny D."/>
            <person name="Qin X."/>
            <person name="Deng J."/>
            <person name="Jiang H."/>
            <person name="Liu Y."/>
            <person name="Qu J."/>
            <person name="Song X.-Z."/>
            <person name="Zhang L."/>
            <person name="Thornton R."/>
            <person name="Coyle M."/>
            <person name="Francisco L."/>
            <person name="Jackson L."/>
            <person name="Javaid M."/>
            <person name="Korchina V."/>
            <person name="Kovar C."/>
            <person name="Mata R."/>
            <person name="Mathew T."/>
            <person name="Ngo R."/>
            <person name="Nguyen L."/>
            <person name="Nguyen N."/>
            <person name="Okwuonu G."/>
            <person name="Ongeri F."/>
            <person name="Pham C."/>
            <person name="Simmons D."/>
            <person name="Wilczek-Boney K."/>
            <person name="Hale W."/>
            <person name="Jakkamsetti A."/>
            <person name="Pham P."/>
            <person name="Ruth R."/>
            <person name="San Lucas F."/>
            <person name="Warren J."/>
            <person name="Zhang J."/>
            <person name="Zhao Z."/>
            <person name="Zhou C."/>
            <person name="Zhu D."/>
            <person name="Lee S."/>
            <person name="Bess C."/>
            <person name="Blankenburg K."/>
            <person name="Forbes L."/>
            <person name="Fu Q."/>
            <person name="Gubbala S."/>
            <person name="Hirani K."/>
            <person name="Jayaseelan J.C."/>
            <person name="Lara F."/>
            <person name="Munidasa M."/>
            <person name="Palculict T."/>
            <person name="Patil S."/>
            <person name="Pu L.-L."/>
            <person name="Saada N."/>
            <person name="Tang L."/>
            <person name="Weissenberger G."/>
            <person name="Zhu Y."/>
            <person name="Hemphill L."/>
            <person name="Shang Y."/>
            <person name="Youmans B."/>
            <person name="Ayvaz T."/>
            <person name="Ross M."/>
            <person name="Santibanez J."/>
            <person name="Aqrawi P."/>
            <person name="Gross S."/>
            <person name="Joshi V."/>
            <person name="Fowler G."/>
            <person name="Nazareth L."/>
            <person name="Reid J."/>
            <person name="Worley K."/>
            <person name="Petrosino J."/>
            <person name="Highlander S."/>
            <person name="Gibbs R."/>
        </authorList>
    </citation>
    <scope>NUCLEOTIDE SEQUENCE [LARGE SCALE GENOMIC DNA]</scope>
    <source>
        <strain evidence="2 3">ATCC 23330</strain>
    </source>
</reference>
<dbReference type="InterPro" id="IPR058186">
    <property type="entry name" value="MIGRI"/>
</dbReference>
<keyword evidence="1" id="KW-0812">Transmembrane</keyword>
<evidence type="ECO:0000313" key="3">
    <source>
        <dbReference type="Proteomes" id="UP000004207"/>
    </source>
</evidence>
<proteinExistence type="predicted"/>
<organism evidence="2 3">
    <name type="scientific">Kingella kingae ATCC 23330</name>
    <dbReference type="NCBI Taxonomy" id="887327"/>
    <lineage>
        <taxon>Bacteria</taxon>
        <taxon>Pseudomonadati</taxon>
        <taxon>Pseudomonadota</taxon>
        <taxon>Betaproteobacteria</taxon>
        <taxon>Neisseriales</taxon>
        <taxon>Neisseriaceae</taxon>
        <taxon>Kingella</taxon>
    </lineage>
</organism>
<evidence type="ECO:0000256" key="1">
    <source>
        <dbReference type="SAM" id="Phobius"/>
    </source>
</evidence>
<feature type="transmembrane region" description="Helical" evidence="1">
    <location>
        <begin position="6"/>
        <end position="24"/>
    </location>
</feature>
<dbReference type="GeneID" id="93263377"/>
<dbReference type="EMBL" id="AFHS01000004">
    <property type="protein sequence ID" value="EGK12103.1"/>
    <property type="molecule type" value="Genomic_DNA"/>
</dbReference>
<evidence type="ECO:0000313" key="2">
    <source>
        <dbReference type="EMBL" id="EGK12103.1"/>
    </source>
</evidence>
<dbReference type="HOGENOM" id="CLU_2990670_0_0_4"/>
<dbReference type="Proteomes" id="UP000004207">
    <property type="component" value="Unassembled WGS sequence"/>
</dbReference>